<evidence type="ECO:0000256" key="4">
    <source>
        <dbReference type="ARBA" id="ARBA00022737"/>
    </source>
</evidence>
<keyword evidence="4" id="KW-0677">Repeat</keyword>
<feature type="domain" description="Protein kinase" evidence="8">
    <location>
        <begin position="392"/>
        <end position="436"/>
    </location>
</feature>
<keyword evidence="3 7" id="KW-0732">Signal</keyword>
<dbReference type="PROSITE" id="PS51473">
    <property type="entry name" value="GNK2"/>
    <property type="match status" value="2"/>
</dbReference>
<comment type="subcellular location">
    <subcellularLocation>
        <location evidence="1">Secreted</location>
    </subcellularLocation>
</comment>
<reference evidence="10" key="1">
    <citation type="submission" date="2015-10" db="EMBL/GenBank/DDBJ databases">
        <authorList>
            <person name="Martinez-Garcia P.J."/>
            <person name="Crepeau M.W."/>
            <person name="Puiu D."/>
            <person name="Gonzalez-Ibeas D."/>
            <person name="Whalen J."/>
            <person name="Stevens K."/>
            <person name="Paul R."/>
            <person name="Butterfield T."/>
            <person name="Britton M."/>
            <person name="Reagan R."/>
            <person name="Chakraborty S."/>
            <person name="Walawage S.L."/>
            <person name="Vasquez-Gross H.A."/>
            <person name="Cardeno C."/>
            <person name="Famula R."/>
            <person name="Pratt K."/>
            <person name="Kuruganti S."/>
            <person name="Aradhya M.K."/>
            <person name="Leslie C.A."/>
            <person name="Dandekar A.M."/>
            <person name="Salzberg S.L."/>
            <person name="Wegrzyn J.L."/>
            <person name="Langley C.H."/>
            <person name="Neale D.B."/>
        </authorList>
    </citation>
    <scope>NUCLEOTIDE SEQUENCE</scope>
    <source>
        <tissue evidence="10">Leaves</tissue>
    </source>
</reference>
<feature type="domain" description="Gnk2-homologous" evidence="9">
    <location>
        <begin position="31"/>
        <end position="130"/>
    </location>
</feature>
<reference evidence="10" key="2">
    <citation type="submission" date="2020-03" db="EMBL/GenBank/DDBJ databases">
        <title>Walnut 2.0.</title>
        <authorList>
            <person name="Marrano A."/>
            <person name="Britton M."/>
            <person name="Zimin A.V."/>
            <person name="Zaini P.A."/>
            <person name="Workman R."/>
            <person name="Puiu D."/>
            <person name="Bianco L."/>
            <person name="Allen B.J."/>
            <person name="Troggio M."/>
            <person name="Leslie C.A."/>
            <person name="Timp W."/>
            <person name="Dendekar A."/>
            <person name="Salzberg S.L."/>
            <person name="Neale D.B."/>
        </authorList>
    </citation>
    <scope>NUCLEOTIDE SEQUENCE</scope>
    <source>
        <tissue evidence="10">Leaves</tissue>
    </source>
</reference>
<comment type="similarity">
    <text evidence="5">Belongs to the cysteine-rich repeat secretory protein family.</text>
</comment>
<evidence type="ECO:0000259" key="9">
    <source>
        <dbReference type="PROSITE" id="PS51473"/>
    </source>
</evidence>
<keyword evidence="2" id="KW-0964">Secreted</keyword>
<feature type="transmembrane region" description="Helical" evidence="6">
    <location>
        <begin position="310"/>
        <end position="331"/>
    </location>
</feature>
<evidence type="ECO:0008006" key="12">
    <source>
        <dbReference type="Google" id="ProtNLM"/>
    </source>
</evidence>
<dbReference type="GO" id="GO:0005576">
    <property type="term" value="C:extracellular region"/>
    <property type="evidence" value="ECO:0007669"/>
    <property type="project" value="UniProtKB-SubCell"/>
</dbReference>
<dbReference type="Gramene" id="Jr04_14870_p1">
    <property type="protein sequence ID" value="cds.Jr04_14870_p1"/>
    <property type="gene ID" value="Jr04_14870"/>
</dbReference>
<feature type="chain" id="PRO_5033020192" description="Cysteine-rich receptor-like protein kinase 25" evidence="7">
    <location>
        <begin position="28"/>
        <end position="436"/>
    </location>
</feature>
<dbReference type="InterPro" id="IPR011009">
    <property type="entry name" value="Kinase-like_dom_sf"/>
</dbReference>
<dbReference type="Gene3D" id="3.30.430.20">
    <property type="entry name" value="Gnk2 domain, C-X8-C-X2-C motif"/>
    <property type="match status" value="2"/>
</dbReference>
<dbReference type="SUPFAM" id="SSF56112">
    <property type="entry name" value="Protein kinase-like (PK-like)"/>
    <property type="match status" value="1"/>
</dbReference>
<evidence type="ECO:0000256" key="3">
    <source>
        <dbReference type="ARBA" id="ARBA00022729"/>
    </source>
</evidence>
<evidence type="ECO:0000256" key="1">
    <source>
        <dbReference type="ARBA" id="ARBA00004613"/>
    </source>
</evidence>
<organism evidence="10 11">
    <name type="scientific">Juglans regia</name>
    <name type="common">English walnut</name>
    <dbReference type="NCBI Taxonomy" id="51240"/>
    <lineage>
        <taxon>Eukaryota</taxon>
        <taxon>Viridiplantae</taxon>
        <taxon>Streptophyta</taxon>
        <taxon>Embryophyta</taxon>
        <taxon>Tracheophyta</taxon>
        <taxon>Spermatophyta</taxon>
        <taxon>Magnoliopsida</taxon>
        <taxon>eudicotyledons</taxon>
        <taxon>Gunneridae</taxon>
        <taxon>Pentapetalae</taxon>
        <taxon>rosids</taxon>
        <taxon>fabids</taxon>
        <taxon>Fagales</taxon>
        <taxon>Juglandaceae</taxon>
        <taxon>Juglans</taxon>
    </lineage>
</organism>
<proteinExistence type="inferred from homology"/>
<dbReference type="GO" id="GO:0004672">
    <property type="term" value="F:protein kinase activity"/>
    <property type="evidence" value="ECO:0007669"/>
    <property type="project" value="InterPro"/>
</dbReference>
<evidence type="ECO:0000256" key="6">
    <source>
        <dbReference type="SAM" id="Phobius"/>
    </source>
</evidence>
<dbReference type="InterPro" id="IPR002902">
    <property type="entry name" value="GNK2"/>
</dbReference>
<dbReference type="PROSITE" id="PS50011">
    <property type="entry name" value="PROTEIN_KINASE_DOM"/>
    <property type="match status" value="1"/>
</dbReference>
<dbReference type="PANTHER" id="PTHR32411">
    <property type="entry name" value="CYSTEINE-RICH REPEAT SECRETORY PROTEIN 38-RELATED"/>
    <property type="match status" value="1"/>
</dbReference>
<evidence type="ECO:0000256" key="7">
    <source>
        <dbReference type="SAM" id="SignalP"/>
    </source>
</evidence>
<sequence length="436" mass="48830">MVFFHNSRVSVLLLLFTACAIIIPTNSQLPIYNSHVCLDPYNETSNDSYGSNLTTLLGSLSDKASQNISFYNDTSNGIYGLFLCRGDVSIDTCKRCVRYASQNIASRCSSNRSAIIWFDECMLRYSNINFFGKEETLPRLLMWNVENQTSNDETNFETPSLMYGLMEGVSVTDLLFKANSRPGVDGSEIEYGLVQCTRDITVSSCNHCFDVLMKEADKCCKVKKGWRILAPSCNIRFEKYPFFAPQPSATVPSQHVPGTFMNIIESSSLHSYNNVPAYLLMYYCCKIFKANLPLHWMMEPGKGGKNTTKIVIISVSSIAVVAALLGLWYYLSCARRKRQEEGETSEIILLQNWKGSPSVHTMDRNMHAGDHDNSGEMHYYSLDTIQTATSNFSDANKLGEGGFGPVYKGQLSSGKEIAVKRLSIKSKQGLEEFKNE</sequence>
<gene>
    <name evidence="10" type="ORF">F2P56_009539</name>
</gene>
<dbReference type="EMBL" id="LIHL02000004">
    <property type="protein sequence ID" value="KAF5472870.1"/>
    <property type="molecule type" value="Genomic_DNA"/>
</dbReference>
<dbReference type="PANTHER" id="PTHR32411:SF43">
    <property type="entry name" value="CYSTEINE-RICH REPEAT SECRETORY PROTEIN 38"/>
    <property type="match status" value="1"/>
</dbReference>
<feature type="signal peptide" evidence="7">
    <location>
        <begin position="1"/>
        <end position="27"/>
    </location>
</feature>
<keyword evidence="6" id="KW-0472">Membrane</keyword>
<feature type="non-terminal residue" evidence="10">
    <location>
        <position position="436"/>
    </location>
</feature>
<dbReference type="Pfam" id="PF01657">
    <property type="entry name" value="Stress-antifung"/>
    <property type="match status" value="2"/>
</dbReference>
<dbReference type="Proteomes" id="UP000619265">
    <property type="component" value="Unassembled WGS sequence"/>
</dbReference>
<dbReference type="Gene3D" id="3.30.200.20">
    <property type="entry name" value="Phosphorylase Kinase, domain 1"/>
    <property type="match status" value="1"/>
</dbReference>
<dbReference type="AlphaFoldDB" id="A0A834D075"/>
<keyword evidence="6" id="KW-1133">Transmembrane helix</keyword>
<dbReference type="InterPro" id="IPR000719">
    <property type="entry name" value="Prot_kinase_dom"/>
</dbReference>
<name>A0A834D075_JUGRE</name>
<feature type="domain" description="Gnk2-homologous" evidence="9">
    <location>
        <begin position="136"/>
        <end position="242"/>
    </location>
</feature>
<evidence type="ECO:0000313" key="10">
    <source>
        <dbReference type="EMBL" id="KAF5472870.1"/>
    </source>
</evidence>
<evidence type="ECO:0000259" key="8">
    <source>
        <dbReference type="PROSITE" id="PS50011"/>
    </source>
</evidence>
<evidence type="ECO:0000256" key="2">
    <source>
        <dbReference type="ARBA" id="ARBA00022525"/>
    </source>
</evidence>
<comment type="caution">
    <text evidence="10">The sequence shown here is derived from an EMBL/GenBank/DDBJ whole genome shotgun (WGS) entry which is preliminary data.</text>
</comment>
<dbReference type="InterPro" id="IPR050581">
    <property type="entry name" value="CRR_secretory_protein"/>
</dbReference>
<dbReference type="CDD" id="cd23509">
    <property type="entry name" value="Gnk2-like"/>
    <property type="match status" value="2"/>
</dbReference>
<keyword evidence="6" id="KW-0812">Transmembrane</keyword>
<accession>A0A834D075</accession>
<protein>
    <recommendedName>
        <fullName evidence="12">Cysteine-rich receptor-like protein kinase 25</fullName>
    </recommendedName>
</protein>
<evidence type="ECO:0000313" key="11">
    <source>
        <dbReference type="Proteomes" id="UP000619265"/>
    </source>
</evidence>
<dbReference type="InterPro" id="IPR038408">
    <property type="entry name" value="GNK2_sf"/>
</dbReference>
<evidence type="ECO:0000256" key="5">
    <source>
        <dbReference type="ARBA" id="ARBA00038515"/>
    </source>
</evidence>
<dbReference type="GO" id="GO:0005524">
    <property type="term" value="F:ATP binding"/>
    <property type="evidence" value="ECO:0007669"/>
    <property type="project" value="InterPro"/>
</dbReference>